<evidence type="ECO:0000256" key="2">
    <source>
        <dbReference type="ARBA" id="ARBA00022771"/>
    </source>
</evidence>
<evidence type="ECO:0000259" key="7">
    <source>
        <dbReference type="Pfam" id="PF23121"/>
    </source>
</evidence>
<evidence type="ECO:0000313" key="9">
    <source>
        <dbReference type="Proteomes" id="UP001163823"/>
    </source>
</evidence>
<organism evidence="8 9">
    <name type="scientific">Quillaja saponaria</name>
    <name type="common">Soap bark tree</name>
    <dbReference type="NCBI Taxonomy" id="32244"/>
    <lineage>
        <taxon>Eukaryota</taxon>
        <taxon>Viridiplantae</taxon>
        <taxon>Streptophyta</taxon>
        <taxon>Embryophyta</taxon>
        <taxon>Tracheophyta</taxon>
        <taxon>Spermatophyta</taxon>
        <taxon>Magnoliopsida</taxon>
        <taxon>eudicotyledons</taxon>
        <taxon>Gunneridae</taxon>
        <taxon>Pentapetalae</taxon>
        <taxon>rosids</taxon>
        <taxon>fabids</taxon>
        <taxon>Fabales</taxon>
        <taxon>Quillajaceae</taxon>
        <taxon>Quillaja</taxon>
    </lineage>
</organism>
<feature type="compositionally biased region" description="Basic and acidic residues" evidence="6">
    <location>
        <begin position="236"/>
        <end position="255"/>
    </location>
</feature>
<dbReference type="InterPro" id="IPR049914">
    <property type="entry name" value="PHD1-3/5-6"/>
</dbReference>
<evidence type="ECO:0000256" key="6">
    <source>
        <dbReference type="SAM" id="MobiDB-lite"/>
    </source>
</evidence>
<dbReference type="PANTHER" id="PTHR33304">
    <property type="match status" value="1"/>
</dbReference>
<accession>A0AAD7PV21</accession>
<evidence type="ECO:0000256" key="1">
    <source>
        <dbReference type="ARBA" id="ARBA00022723"/>
    </source>
</evidence>
<dbReference type="GO" id="GO:0008270">
    <property type="term" value="F:zinc ion binding"/>
    <property type="evidence" value="ECO:0007669"/>
    <property type="project" value="UniProtKB-KW"/>
</dbReference>
<keyword evidence="2" id="KW-0863">Zinc-finger</keyword>
<proteinExistence type="predicted"/>
<reference evidence="8" key="1">
    <citation type="journal article" date="2023" name="Science">
        <title>Elucidation of the pathway for biosynthesis of saponin adjuvants from the soapbark tree.</title>
        <authorList>
            <person name="Reed J."/>
            <person name="Orme A."/>
            <person name="El-Demerdash A."/>
            <person name="Owen C."/>
            <person name="Martin L.B.B."/>
            <person name="Misra R.C."/>
            <person name="Kikuchi S."/>
            <person name="Rejzek M."/>
            <person name="Martin A.C."/>
            <person name="Harkess A."/>
            <person name="Leebens-Mack J."/>
            <person name="Louveau T."/>
            <person name="Stephenson M.J."/>
            <person name="Osbourn A."/>
        </authorList>
    </citation>
    <scope>NUCLEOTIDE SEQUENCE</scope>
    <source>
        <strain evidence="8">S10</strain>
    </source>
</reference>
<evidence type="ECO:0000256" key="4">
    <source>
        <dbReference type="ARBA" id="ARBA00023015"/>
    </source>
</evidence>
<evidence type="ECO:0000313" key="8">
    <source>
        <dbReference type="EMBL" id="KAJ7969266.1"/>
    </source>
</evidence>
<sequence length="765" mass="85358">MLSPGKVILIYYQAPAVETERHSYLKKHLSKLSAVIGKTSMRKLPQSQPADQKDQSENLEDDVRVCDLCGDAGQEKLLAICSNCNDGAEHIYCMCVKLDKVPEGNWLCEECMLREETENPTQDKFEKVARISKGHLAYQKSGSSSIPKLRNGLKFNFKDSDVCRTRKFGSISKLLAKRHSDAAPERRDIDTSVVSTMASKHCNNFLPIRSSSVKNLEKGKIKAAQSATSLDQSCDVAHEDAKKPTSSGDKRHADNSEATLVRKRRALEASAISPKVSAPCNNSLLHRDSSFKNLEKGNTMAAGSLVKSTSFNIMNSKMKMQILKDQMQKKNTAINPAFDDNKKRKNSSILFKSLSFNASSNKPNANDSEVLPTNSPRVDALKKLKCAKERSLFNGKCTSELRSPAVCVPISGSGVTTARCERDSLCHAGTLFSGSNSHKVDAVSCLEKSSTISKASSHVTQKGLNQHNKEQSNEGCHAQHTTEAAFCIKENTLCISVFSDEKPSVKNVTQFEAIHFLDSAIPVLNYIWIGNFQMLRNGGFQSSYDGIQAHLSTSASPKIPYIVKKLPKNILLEEVPRLSIWPSQFLDRHARDDDIALYFFAKDLESYRRDYTRLLESMTKNDLALKGNFHGFELLIFPSNVLTERSQYWNRILFLWGVFRERRVGVPAYMPTSHSQKEEQKDTVRKCGLDLKPCLRDEEENTLDRPTTDGGKSRKIDGCSGDTYKFYSKGTESSGDRILLGLEGYGPNFPGEKKANREWRGQVQI</sequence>
<protein>
    <submittedName>
        <fullName evidence="8">RING/FYVE/PHD zinc finger superfamily protein</fullName>
    </submittedName>
</protein>
<name>A0AAD7PV21_QUISA</name>
<dbReference type="InterPro" id="IPR011011">
    <property type="entry name" value="Znf_FYVE_PHD"/>
</dbReference>
<dbReference type="Gene3D" id="3.30.40.10">
    <property type="entry name" value="Zinc/RING finger domain, C3HC4 (zinc finger)"/>
    <property type="match status" value="1"/>
</dbReference>
<dbReference type="GO" id="GO:0034244">
    <property type="term" value="P:negative regulation of transcription elongation by RNA polymerase II"/>
    <property type="evidence" value="ECO:0007669"/>
    <property type="project" value="InterPro"/>
</dbReference>
<evidence type="ECO:0000256" key="5">
    <source>
        <dbReference type="ARBA" id="ARBA00023163"/>
    </source>
</evidence>
<dbReference type="Pfam" id="PF23121">
    <property type="entry name" value="SPOC_AIPP2"/>
    <property type="match status" value="1"/>
</dbReference>
<comment type="caution">
    <text evidence="8">The sequence shown here is derived from an EMBL/GenBank/DDBJ whole genome shotgun (WGS) entry which is preliminary data.</text>
</comment>
<dbReference type="SUPFAM" id="SSF57903">
    <property type="entry name" value="FYVE/PHD zinc finger"/>
    <property type="match status" value="1"/>
</dbReference>
<evidence type="ECO:0000256" key="3">
    <source>
        <dbReference type="ARBA" id="ARBA00022833"/>
    </source>
</evidence>
<dbReference type="PANTHER" id="PTHR33304:SF15">
    <property type="entry name" value="ZINC FINGER PHD-TYPE DOMAIN-CONTAINING PROTEIN"/>
    <property type="match status" value="1"/>
</dbReference>
<dbReference type="AlphaFoldDB" id="A0AAD7PV21"/>
<keyword evidence="9" id="KW-1185">Reference proteome</keyword>
<keyword evidence="1" id="KW-0479">Metal-binding</keyword>
<keyword evidence="4" id="KW-0805">Transcription regulation</keyword>
<dbReference type="GO" id="GO:0140566">
    <property type="term" value="F:histone reader activity"/>
    <property type="evidence" value="ECO:0007669"/>
    <property type="project" value="InterPro"/>
</dbReference>
<dbReference type="KEGG" id="qsa:O6P43_013253"/>
<dbReference type="InterPro" id="IPR056280">
    <property type="entry name" value="AIPP2-like_SPOC"/>
</dbReference>
<keyword evidence="3" id="KW-0862">Zinc</keyword>
<keyword evidence="5" id="KW-0804">Transcription</keyword>
<dbReference type="EMBL" id="JARAOO010000005">
    <property type="protein sequence ID" value="KAJ7969266.1"/>
    <property type="molecule type" value="Genomic_DNA"/>
</dbReference>
<feature type="region of interest" description="Disordered" evidence="6">
    <location>
        <begin position="232"/>
        <end position="258"/>
    </location>
</feature>
<dbReference type="Proteomes" id="UP001163823">
    <property type="component" value="Chromosome 5"/>
</dbReference>
<gene>
    <name evidence="8" type="ORF">O6P43_013253</name>
</gene>
<feature type="domain" description="AIPP2-like SPOC-like" evidence="7">
    <location>
        <begin position="528"/>
        <end position="659"/>
    </location>
</feature>
<dbReference type="InterPro" id="IPR013083">
    <property type="entry name" value="Znf_RING/FYVE/PHD"/>
</dbReference>